<sequence>MIHGLRIPGAVYYGEDSFIQLKEEATKLGSKPLLISDQPMKDLGYVDKVVELLSSEDIDCVTYLGVDSETKDTHVSEALEILQKNDCDFIIGLGGGSCMDAAKATAVQATNDNALMDYVGNKKSIENAPLPVVAIPTTAGTGSEVTDAFVVTNTKEDIKMMIKQPVITPEVAIVDPILTSTSPAKLTVATGIDALCHSLEAYISKKSHPLTDVLALDSIRLITGSIKDAYQNGENMEARKDMARASMQAGIAFSNSSVCLVHGMSRPIGALFHVPHGISNAMLLAVVLEFTKNHCVEELAHIGRAILDDVDELSDQETADKTISFIKELCRDLDIPNLQSWGISAQEFEQSLEKMAEDALASGSPGNNPIVPTKEEIMELYRIAYSYDYEAVDGTAKKV</sequence>
<dbReference type="PROSITE" id="PS00913">
    <property type="entry name" value="ADH_IRON_1"/>
    <property type="match status" value="1"/>
</dbReference>
<reference evidence="6 7" key="1">
    <citation type="submission" date="2016-10" db="EMBL/GenBank/DDBJ databases">
        <authorList>
            <person name="de Groot N.N."/>
        </authorList>
    </citation>
    <scope>NUCLEOTIDE SEQUENCE [LARGE SCALE GENOMIC DNA]</scope>
    <source>
        <strain evidence="6 7">DSM 23995</strain>
    </source>
</reference>
<evidence type="ECO:0000259" key="5">
    <source>
        <dbReference type="Pfam" id="PF25137"/>
    </source>
</evidence>
<dbReference type="SUPFAM" id="SSF56796">
    <property type="entry name" value="Dehydroquinate synthase-like"/>
    <property type="match status" value="1"/>
</dbReference>
<dbReference type="Pfam" id="PF25137">
    <property type="entry name" value="ADH_Fe_C"/>
    <property type="match status" value="1"/>
</dbReference>
<keyword evidence="7" id="KW-1185">Reference proteome</keyword>
<dbReference type="FunFam" id="1.20.1090.10:FF:000001">
    <property type="entry name" value="Aldehyde-alcohol dehydrogenase"/>
    <property type="match status" value="1"/>
</dbReference>
<dbReference type="AlphaFoldDB" id="A0A1I2B9I0"/>
<dbReference type="GO" id="GO:0004022">
    <property type="term" value="F:alcohol dehydrogenase (NAD+) activity"/>
    <property type="evidence" value="ECO:0007669"/>
    <property type="project" value="TreeGrafter"/>
</dbReference>
<dbReference type="OrthoDB" id="9815791at2"/>
<dbReference type="FunFam" id="3.40.50.1970:FF:000003">
    <property type="entry name" value="Alcohol dehydrogenase, iron-containing"/>
    <property type="match status" value="1"/>
</dbReference>
<dbReference type="EMBL" id="FONT01000002">
    <property type="protein sequence ID" value="SFE51973.1"/>
    <property type="molecule type" value="Genomic_DNA"/>
</dbReference>
<organism evidence="6 7">
    <name type="scientific">Alteribacillus iranensis</name>
    <dbReference type="NCBI Taxonomy" id="930128"/>
    <lineage>
        <taxon>Bacteria</taxon>
        <taxon>Bacillati</taxon>
        <taxon>Bacillota</taxon>
        <taxon>Bacilli</taxon>
        <taxon>Bacillales</taxon>
        <taxon>Bacillaceae</taxon>
        <taxon>Alteribacillus</taxon>
    </lineage>
</organism>
<dbReference type="InterPro" id="IPR018211">
    <property type="entry name" value="ADH_Fe_CS"/>
</dbReference>
<dbReference type="InterPro" id="IPR001670">
    <property type="entry name" value="ADH_Fe/GldA"/>
</dbReference>
<evidence type="ECO:0000256" key="1">
    <source>
        <dbReference type="ARBA" id="ARBA00007358"/>
    </source>
</evidence>
<dbReference type="Pfam" id="PF00465">
    <property type="entry name" value="Fe-ADH"/>
    <property type="match status" value="1"/>
</dbReference>
<keyword evidence="3" id="KW-0520">NAD</keyword>
<dbReference type="GO" id="GO:0046872">
    <property type="term" value="F:metal ion binding"/>
    <property type="evidence" value="ECO:0007669"/>
    <property type="project" value="InterPro"/>
</dbReference>
<accession>A0A1I2B9I0</accession>
<dbReference type="Gene3D" id="1.20.1090.10">
    <property type="entry name" value="Dehydroquinate synthase-like - alpha domain"/>
    <property type="match status" value="1"/>
</dbReference>
<dbReference type="Proteomes" id="UP000199516">
    <property type="component" value="Unassembled WGS sequence"/>
</dbReference>
<evidence type="ECO:0000256" key="2">
    <source>
        <dbReference type="ARBA" id="ARBA00023002"/>
    </source>
</evidence>
<feature type="domain" description="Alcohol dehydrogenase iron-type/glycerol dehydrogenase GldA" evidence="4">
    <location>
        <begin position="8"/>
        <end position="176"/>
    </location>
</feature>
<protein>
    <submittedName>
        <fullName evidence="6">Alcohol dehydrogenase</fullName>
    </submittedName>
</protein>
<name>A0A1I2B9I0_9BACI</name>
<dbReference type="InterPro" id="IPR056798">
    <property type="entry name" value="ADH_Fe_C"/>
</dbReference>
<dbReference type="RefSeq" id="WP_091658253.1">
    <property type="nucleotide sequence ID" value="NZ_FONT01000002.1"/>
</dbReference>
<dbReference type="CDD" id="cd08194">
    <property type="entry name" value="Fe-ADH-like"/>
    <property type="match status" value="1"/>
</dbReference>
<dbReference type="PANTHER" id="PTHR11496">
    <property type="entry name" value="ALCOHOL DEHYDROGENASE"/>
    <property type="match status" value="1"/>
</dbReference>
<gene>
    <name evidence="6" type="ORF">SAMN05192532_102126</name>
</gene>
<dbReference type="STRING" id="930128.SAMN05192532_102126"/>
<evidence type="ECO:0000313" key="6">
    <source>
        <dbReference type="EMBL" id="SFE51973.1"/>
    </source>
</evidence>
<dbReference type="InterPro" id="IPR039697">
    <property type="entry name" value="Alcohol_dehydrogenase_Fe"/>
</dbReference>
<dbReference type="Gene3D" id="3.40.50.1970">
    <property type="match status" value="1"/>
</dbReference>
<evidence type="ECO:0000259" key="4">
    <source>
        <dbReference type="Pfam" id="PF00465"/>
    </source>
</evidence>
<feature type="domain" description="Fe-containing alcohol dehydrogenase-like C-terminal" evidence="5">
    <location>
        <begin position="187"/>
        <end position="385"/>
    </location>
</feature>
<proteinExistence type="inferred from homology"/>
<evidence type="ECO:0000256" key="3">
    <source>
        <dbReference type="ARBA" id="ARBA00023027"/>
    </source>
</evidence>
<dbReference type="PANTHER" id="PTHR11496:SF102">
    <property type="entry name" value="ALCOHOL DEHYDROGENASE 4"/>
    <property type="match status" value="1"/>
</dbReference>
<evidence type="ECO:0000313" key="7">
    <source>
        <dbReference type="Proteomes" id="UP000199516"/>
    </source>
</evidence>
<comment type="similarity">
    <text evidence="1">Belongs to the iron-containing alcohol dehydrogenase family.</text>
</comment>
<keyword evidence="2" id="KW-0560">Oxidoreductase</keyword>